<protein>
    <submittedName>
        <fullName evidence="1">Ty3-gypsy retrotransposon protein</fullName>
    </submittedName>
</protein>
<comment type="caution">
    <text evidence="1">The sequence shown here is derived from an EMBL/GenBank/DDBJ whole genome shotgun (WGS) entry which is preliminary data.</text>
</comment>
<proteinExistence type="predicted"/>
<dbReference type="InterPro" id="IPR021109">
    <property type="entry name" value="Peptidase_aspartic_dom_sf"/>
</dbReference>
<dbReference type="EMBL" id="SSTD01012901">
    <property type="protein sequence ID" value="TYK08258.1"/>
    <property type="molecule type" value="Genomic_DNA"/>
</dbReference>
<dbReference type="Pfam" id="PF08284">
    <property type="entry name" value="RVP_2"/>
    <property type="match status" value="1"/>
</dbReference>
<evidence type="ECO:0000313" key="3">
    <source>
        <dbReference type="Proteomes" id="UP000321393"/>
    </source>
</evidence>
<dbReference type="Proteomes" id="UP000321947">
    <property type="component" value="Unassembled WGS sequence"/>
</dbReference>
<dbReference type="SUPFAM" id="SSF50630">
    <property type="entry name" value="Acid proteases"/>
    <property type="match status" value="1"/>
</dbReference>
<gene>
    <name evidence="2" type="ORF">E5676_scaffold648G00280</name>
    <name evidence="1" type="ORF">E6C27_scaffold115G00700</name>
</gene>
<dbReference type="AlphaFoldDB" id="A0A5A7U1Z6"/>
<dbReference type="Proteomes" id="UP000321393">
    <property type="component" value="Unassembled WGS sequence"/>
</dbReference>
<accession>A0A5A7U1Z6</accession>
<dbReference type="EMBL" id="SSTE01013117">
    <property type="protein sequence ID" value="KAA0047601.1"/>
    <property type="molecule type" value="Genomic_DNA"/>
</dbReference>
<evidence type="ECO:0000313" key="4">
    <source>
        <dbReference type="Proteomes" id="UP000321947"/>
    </source>
</evidence>
<dbReference type="OrthoDB" id="1934862at2759"/>
<organism evidence="1 3">
    <name type="scientific">Cucumis melo var. makuwa</name>
    <name type="common">Oriental melon</name>
    <dbReference type="NCBI Taxonomy" id="1194695"/>
    <lineage>
        <taxon>Eukaryota</taxon>
        <taxon>Viridiplantae</taxon>
        <taxon>Streptophyta</taxon>
        <taxon>Embryophyta</taxon>
        <taxon>Tracheophyta</taxon>
        <taxon>Spermatophyta</taxon>
        <taxon>Magnoliopsida</taxon>
        <taxon>eudicotyledons</taxon>
        <taxon>Gunneridae</taxon>
        <taxon>Pentapetalae</taxon>
        <taxon>rosids</taxon>
        <taxon>fabids</taxon>
        <taxon>Cucurbitales</taxon>
        <taxon>Cucurbitaceae</taxon>
        <taxon>Benincaseae</taxon>
        <taxon>Cucumis</taxon>
    </lineage>
</organism>
<reference evidence="3 4" key="1">
    <citation type="submission" date="2019-08" db="EMBL/GenBank/DDBJ databases">
        <title>Draft genome sequences of two oriental melons (Cucumis melo L. var makuwa).</title>
        <authorList>
            <person name="Kwon S.-Y."/>
        </authorList>
    </citation>
    <scope>NUCLEOTIDE SEQUENCE [LARGE SCALE GENOMIC DNA]</scope>
    <source>
        <strain evidence="4">cv. Chang Bougi</strain>
        <strain evidence="3">cv. SW 3</strain>
        <tissue evidence="1">Leaf</tissue>
    </source>
</reference>
<evidence type="ECO:0000313" key="1">
    <source>
        <dbReference type="EMBL" id="KAA0047601.1"/>
    </source>
</evidence>
<sequence>MGGGSQREHPFRRWTDSKLQELQLCVVADDLDDAEMGEIKNEGAMVEVSPVVKLSLNSVVGLTTPDTFKTKGMVEDREIVSMIDCGATHNFISLKLVEEVNIPTAETTNYRVIMGSGKAMQGKGMCKGVTMELPVLTIVDDFLPLELDNLDMVLGIQWLLNQGTMIVDWKELAMTFVVGDSNVILKEDPSLTGMEVSLKMLVK</sequence>
<dbReference type="CDD" id="cd00303">
    <property type="entry name" value="retropepsin_like"/>
    <property type="match status" value="1"/>
</dbReference>
<evidence type="ECO:0000313" key="2">
    <source>
        <dbReference type="EMBL" id="TYK08258.1"/>
    </source>
</evidence>
<name>A0A5A7U1Z6_CUCMM</name>
<dbReference type="Gene3D" id="2.40.70.10">
    <property type="entry name" value="Acid Proteases"/>
    <property type="match status" value="1"/>
</dbReference>